<gene>
    <name evidence="2" type="ORF">X802_01575</name>
</gene>
<dbReference type="PATRIC" id="fig|1432656.3.peg.311"/>
<keyword evidence="3" id="KW-1185">Reference proteome</keyword>
<evidence type="ECO:0000313" key="2">
    <source>
        <dbReference type="EMBL" id="AJC71021.1"/>
    </source>
</evidence>
<dbReference type="InterPro" id="IPR050101">
    <property type="entry name" value="CinA"/>
</dbReference>
<feature type="domain" description="MoaB/Mog" evidence="1">
    <location>
        <begin position="4"/>
        <end position="179"/>
    </location>
</feature>
<dbReference type="RefSeq" id="WP_062370397.1">
    <property type="nucleotide sequence ID" value="NZ_CP007140.1"/>
</dbReference>
<dbReference type="SUPFAM" id="SSF53218">
    <property type="entry name" value="Molybdenum cofactor biosynthesis proteins"/>
    <property type="match status" value="1"/>
</dbReference>
<sequence length="253" mass="28316">MFAEIITVGDELLTGNTVDSNSAFIAKRLTERGYWVRRITTVGDDVKEIKAVIREALGRKPEVLVISGGLGPTHDDVTMLAVAEALERRLVLCEGCLERIKEFYRLLHEKGLIDDPELNEARKKMAYLPEGAEPLKNSEGAAPGAYIVHDGVKIFVLPGMPREMKAMLENEVLPRLGEKKFVQLKFLAEITDESKLAPLLREAIKRFKVRIHSSPKGFGRYIGVIIFAESEGEAEKATKFLNENGVSLQRWKL</sequence>
<dbReference type="PANTHER" id="PTHR13939">
    <property type="entry name" value="NICOTINAMIDE-NUCLEOTIDE AMIDOHYDROLASE PNCC"/>
    <property type="match status" value="1"/>
</dbReference>
<dbReference type="KEGG" id="tgy:X802_01575"/>
<dbReference type="Gene3D" id="3.40.980.10">
    <property type="entry name" value="MoaB/Mog-like domain"/>
    <property type="match status" value="1"/>
</dbReference>
<protein>
    <submittedName>
        <fullName evidence="2">Competence protein ComA</fullName>
    </submittedName>
</protein>
<evidence type="ECO:0000259" key="1">
    <source>
        <dbReference type="SMART" id="SM00852"/>
    </source>
</evidence>
<dbReference type="InterPro" id="IPR001453">
    <property type="entry name" value="MoaB/Mog_dom"/>
</dbReference>
<dbReference type="PANTHER" id="PTHR13939:SF0">
    <property type="entry name" value="NMN AMIDOHYDROLASE-LIKE PROTEIN YFAY"/>
    <property type="match status" value="1"/>
</dbReference>
<dbReference type="OrthoDB" id="372037at2157"/>
<dbReference type="Pfam" id="PF00994">
    <property type="entry name" value="MoCF_biosynth"/>
    <property type="match status" value="1"/>
</dbReference>
<dbReference type="EMBL" id="CP007140">
    <property type="protein sequence ID" value="AJC71021.1"/>
    <property type="molecule type" value="Genomic_DNA"/>
</dbReference>
<dbReference type="NCBIfam" id="NF002977">
    <property type="entry name" value="PRK03670.1"/>
    <property type="match status" value="1"/>
</dbReference>
<dbReference type="InterPro" id="IPR036425">
    <property type="entry name" value="MoaB/Mog-like_dom_sf"/>
</dbReference>
<evidence type="ECO:0000313" key="3">
    <source>
        <dbReference type="Proteomes" id="UP000062043"/>
    </source>
</evidence>
<dbReference type="GeneID" id="27134350"/>
<dbReference type="NCBIfam" id="TIGR00177">
    <property type="entry name" value="molyb_syn"/>
    <property type="match status" value="1"/>
</dbReference>
<reference evidence="2 3" key="1">
    <citation type="submission" date="2014-01" db="EMBL/GenBank/DDBJ databases">
        <title>Genome sequencing of Thermococcus guaymasensis.</title>
        <authorList>
            <person name="Zhang X."/>
            <person name="Alvare G."/>
            <person name="Fristensky B."/>
            <person name="Chen L."/>
            <person name="Suen T."/>
            <person name="Chen Q."/>
            <person name="Ma K."/>
        </authorList>
    </citation>
    <scope>NUCLEOTIDE SEQUENCE [LARGE SCALE GENOMIC DNA]</scope>
    <source>
        <strain evidence="2 3">DSM 11113</strain>
    </source>
</reference>
<dbReference type="Proteomes" id="UP000062043">
    <property type="component" value="Chromosome"/>
</dbReference>
<dbReference type="STRING" id="1432656.X802_01575"/>
<dbReference type="CDD" id="cd00885">
    <property type="entry name" value="cinA"/>
    <property type="match status" value="1"/>
</dbReference>
<name>A0A0X1KIC6_9EURY</name>
<dbReference type="AlphaFoldDB" id="A0A0X1KIC6"/>
<organism evidence="2 3">
    <name type="scientific">Thermococcus guaymasensis DSM 11113</name>
    <dbReference type="NCBI Taxonomy" id="1432656"/>
    <lineage>
        <taxon>Archaea</taxon>
        <taxon>Methanobacteriati</taxon>
        <taxon>Methanobacteriota</taxon>
        <taxon>Thermococci</taxon>
        <taxon>Thermococcales</taxon>
        <taxon>Thermococcaceae</taxon>
        <taxon>Thermococcus</taxon>
    </lineage>
</organism>
<dbReference type="SMART" id="SM00852">
    <property type="entry name" value="MoCF_biosynth"/>
    <property type="match status" value="1"/>
</dbReference>
<proteinExistence type="predicted"/>
<accession>A0A0X1KIC6</accession>